<proteinExistence type="predicted"/>
<dbReference type="EMBL" id="MU253769">
    <property type="protein sequence ID" value="KAG9247576.1"/>
    <property type="molecule type" value="Genomic_DNA"/>
</dbReference>
<keyword evidence="2" id="KW-1185">Reference proteome</keyword>
<dbReference type="Proteomes" id="UP000887226">
    <property type="component" value="Unassembled WGS sequence"/>
</dbReference>
<dbReference type="AlphaFoldDB" id="A0A9P8CJI9"/>
<evidence type="ECO:0000313" key="1">
    <source>
        <dbReference type="EMBL" id="KAG9247576.1"/>
    </source>
</evidence>
<reference evidence="1" key="1">
    <citation type="journal article" date="2021" name="IMA Fungus">
        <title>Genomic characterization of three marine fungi, including Emericellopsis atlantica sp. nov. with signatures of a generalist lifestyle and marine biomass degradation.</title>
        <authorList>
            <person name="Hagestad O.C."/>
            <person name="Hou L."/>
            <person name="Andersen J.H."/>
            <person name="Hansen E.H."/>
            <person name="Altermark B."/>
            <person name="Li C."/>
            <person name="Kuhnert E."/>
            <person name="Cox R.J."/>
            <person name="Crous P.W."/>
            <person name="Spatafora J.W."/>
            <person name="Lail K."/>
            <person name="Amirebrahimi M."/>
            <person name="Lipzen A."/>
            <person name="Pangilinan J."/>
            <person name="Andreopoulos W."/>
            <person name="Hayes R.D."/>
            <person name="Ng V."/>
            <person name="Grigoriev I.V."/>
            <person name="Jackson S.A."/>
            <person name="Sutton T.D.S."/>
            <person name="Dobson A.D.W."/>
            <person name="Rama T."/>
        </authorList>
    </citation>
    <scope>NUCLEOTIDE SEQUENCE</scope>
    <source>
        <strain evidence="1">TRa3180A</strain>
    </source>
</reference>
<protein>
    <submittedName>
        <fullName evidence="1">Uncharacterized protein</fullName>
    </submittedName>
</protein>
<organism evidence="1 2">
    <name type="scientific">Calycina marina</name>
    <dbReference type="NCBI Taxonomy" id="1763456"/>
    <lineage>
        <taxon>Eukaryota</taxon>
        <taxon>Fungi</taxon>
        <taxon>Dikarya</taxon>
        <taxon>Ascomycota</taxon>
        <taxon>Pezizomycotina</taxon>
        <taxon>Leotiomycetes</taxon>
        <taxon>Helotiales</taxon>
        <taxon>Pezizellaceae</taxon>
        <taxon>Calycina</taxon>
    </lineage>
</organism>
<name>A0A9P8CJI9_9HELO</name>
<evidence type="ECO:0000313" key="2">
    <source>
        <dbReference type="Proteomes" id="UP000887226"/>
    </source>
</evidence>
<comment type="caution">
    <text evidence="1">The sequence shown here is derived from an EMBL/GenBank/DDBJ whole genome shotgun (WGS) entry which is preliminary data.</text>
</comment>
<gene>
    <name evidence="1" type="ORF">BJ878DRAFT_477300</name>
</gene>
<sequence>MVCEVVVKDSLIGVEEPFSMDSFRRASQDDYDNVKKEFFFARRSMDTIPKIATTNSVVQCQKLFLTTEVEMGLGPASTKVENEIYILHSSNAPFVTLKFADVWKANEGGDIQSVYRTLLMDCYLDGAFSSERVVGLVDLEFLRVVGEQTDLTSLPLSETKLSVDVDFIWAGESWHRRTMRCCKAKSDSSEKKDPVEEHIC</sequence>
<accession>A0A9P8CJI9</accession>